<organism evidence="1 2">
    <name type="scientific">Aspergillus sclerotialis</name>
    <dbReference type="NCBI Taxonomy" id="2070753"/>
    <lineage>
        <taxon>Eukaryota</taxon>
        <taxon>Fungi</taxon>
        <taxon>Dikarya</taxon>
        <taxon>Ascomycota</taxon>
        <taxon>Pezizomycotina</taxon>
        <taxon>Eurotiomycetes</taxon>
        <taxon>Eurotiomycetidae</taxon>
        <taxon>Eurotiales</taxon>
        <taxon>Aspergillaceae</taxon>
        <taxon>Aspergillus</taxon>
        <taxon>Aspergillus subgen. Polypaecilum</taxon>
    </lineage>
</organism>
<keyword evidence="2" id="KW-1185">Reference proteome</keyword>
<name>A0A3A2Z888_9EURO</name>
<dbReference type="Proteomes" id="UP000266188">
    <property type="component" value="Unassembled WGS sequence"/>
</dbReference>
<gene>
    <name evidence="1" type="ORF">PHISCL_09229</name>
</gene>
<evidence type="ECO:0000313" key="1">
    <source>
        <dbReference type="EMBL" id="RJE18433.1"/>
    </source>
</evidence>
<evidence type="ECO:0000313" key="2">
    <source>
        <dbReference type="Proteomes" id="UP000266188"/>
    </source>
</evidence>
<protein>
    <submittedName>
        <fullName evidence="1">Uncharacterized protein</fullName>
    </submittedName>
</protein>
<sequence>MLPPHESLTKAKESLLHNLKGRNITEINGDLIPDDPSQIELGVAVDKADPEKGWTRLEVETGGSKQSRDGVSLQAADLRNGQAVAFRFRKPQQETEERGDIDIDIDVEDPGWDVVLPSLDDEDEDGS</sequence>
<dbReference type="AlphaFoldDB" id="A0A3A2Z888"/>
<dbReference type="OrthoDB" id="5376498at2759"/>
<dbReference type="EMBL" id="MVGC01000553">
    <property type="protein sequence ID" value="RJE18433.1"/>
    <property type="molecule type" value="Genomic_DNA"/>
</dbReference>
<accession>A0A3A2Z888</accession>
<proteinExistence type="predicted"/>
<dbReference type="STRING" id="2070753.A0A3A2Z888"/>
<comment type="caution">
    <text evidence="1">The sequence shown here is derived from an EMBL/GenBank/DDBJ whole genome shotgun (WGS) entry which is preliminary data.</text>
</comment>
<reference evidence="2" key="1">
    <citation type="submission" date="2017-02" db="EMBL/GenBank/DDBJ databases">
        <authorList>
            <person name="Tafer H."/>
            <person name="Lopandic K."/>
        </authorList>
    </citation>
    <scope>NUCLEOTIDE SEQUENCE [LARGE SCALE GENOMIC DNA]</scope>
    <source>
        <strain evidence="2">CBS 366.77</strain>
    </source>
</reference>